<gene>
    <name evidence="2" type="ORF">FJTKL_14032</name>
</gene>
<protein>
    <submittedName>
        <fullName evidence="2">Uncharacterized protein</fullName>
    </submittedName>
</protein>
<dbReference type="InterPro" id="IPR036291">
    <property type="entry name" value="NAD(P)-bd_dom_sf"/>
</dbReference>
<keyword evidence="1" id="KW-0560">Oxidoreductase</keyword>
<evidence type="ECO:0000313" key="3">
    <source>
        <dbReference type="Proteomes" id="UP001600888"/>
    </source>
</evidence>
<dbReference type="PANTHER" id="PTHR43157:SF31">
    <property type="entry name" value="PHOSPHATIDYLINOSITOL-GLYCAN BIOSYNTHESIS CLASS F PROTEIN"/>
    <property type="match status" value="1"/>
</dbReference>
<evidence type="ECO:0000313" key="2">
    <source>
        <dbReference type="EMBL" id="KAL2279055.1"/>
    </source>
</evidence>
<reference evidence="2 3" key="1">
    <citation type="submission" date="2024-03" db="EMBL/GenBank/DDBJ databases">
        <title>A high-quality draft genome sequence of Diaporthe vaccinii, a causative agent of upright dieback and viscid rot disease in cranberry plants.</title>
        <authorList>
            <person name="Sarrasin M."/>
            <person name="Lang B.F."/>
            <person name="Burger G."/>
        </authorList>
    </citation>
    <scope>NUCLEOTIDE SEQUENCE [LARGE SCALE GENOMIC DNA]</scope>
    <source>
        <strain evidence="2 3">IS7</strain>
    </source>
</reference>
<dbReference type="InterPro" id="IPR002347">
    <property type="entry name" value="SDR_fam"/>
</dbReference>
<dbReference type="Gene3D" id="3.40.50.720">
    <property type="entry name" value="NAD(P)-binding Rossmann-like Domain"/>
    <property type="match status" value="1"/>
</dbReference>
<organism evidence="2 3">
    <name type="scientific">Diaporthe vaccinii</name>
    <dbReference type="NCBI Taxonomy" id="105482"/>
    <lineage>
        <taxon>Eukaryota</taxon>
        <taxon>Fungi</taxon>
        <taxon>Dikarya</taxon>
        <taxon>Ascomycota</taxon>
        <taxon>Pezizomycotina</taxon>
        <taxon>Sordariomycetes</taxon>
        <taxon>Sordariomycetidae</taxon>
        <taxon>Diaporthales</taxon>
        <taxon>Diaporthaceae</taxon>
        <taxon>Diaporthe</taxon>
        <taxon>Diaporthe eres species complex</taxon>
    </lineage>
</organism>
<comment type="caution">
    <text evidence="2">The sequence shown here is derived from an EMBL/GenBank/DDBJ whole genome shotgun (WGS) entry which is preliminary data.</text>
</comment>
<accession>A0ABR4E9J0</accession>
<sequence length="341" mass="37516">MAEITWPRIKQYFKSQLLTKLPTPTKSFAGQTVIVTGSNTGMGLEAARHLVRLNAARVVLAVRSTAKGEAAAASIRSSFPDRPSEDLDSVVQVWPLDLASYESVKAFAARAADELERLDVVINNAGMYVYKSGFALAEGDEATITVNVVCTLLLGLLLLPKLRETSMKYDKECVLTFTGSFVHFMTDFPERRNENIFKALADEKTARMPDRYNVSKLMELLLVRELAGQITKSSGPGRVTTSIINPGFVRTDIMRDASWLFHIYYVCLAALMARTSEEGGRILVNAAEGGEETHGQYLDDCKVGTSSAFVRSQEGQKVGQQLWSELAAKLEVIHPGVMKNV</sequence>
<dbReference type="SUPFAM" id="SSF51735">
    <property type="entry name" value="NAD(P)-binding Rossmann-fold domains"/>
    <property type="match status" value="1"/>
</dbReference>
<dbReference type="EMBL" id="JBAWTH010000080">
    <property type="protein sequence ID" value="KAL2279055.1"/>
    <property type="molecule type" value="Genomic_DNA"/>
</dbReference>
<dbReference type="PANTHER" id="PTHR43157">
    <property type="entry name" value="PHOSPHATIDYLINOSITOL-GLYCAN BIOSYNTHESIS CLASS F PROTEIN-RELATED"/>
    <property type="match status" value="1"/>
</dbReference>
<evidence type="ECO:0000256" key="1">
    <source>
        <dbReference type="ARBA" id="ARBA00023002"/>
    </source>
</evidence>
<dbReference type="Proteomes" id="UP001600888">
    <property type="component" value="Unassembled WGS sequence"/>
</dbReference>
<dbReference type="Pfam" id="PF00106">
    <property type="entry name" value="adh_short"/>
    <property type="match status" value="1"/>
</dbReference>
<keyword evidence="3" id="KW-1185">Reference proteome</keyword>
<name>A0ABR4E9J0_9PEZI</name>
<dbReference type="EMBL" id="JBAWTH010000080">
    <property type="protein sequence ID" value="KAL2279056.1"/>
    <property type="molecule type" value="Genomic_DNA"/>
</dbReference>
<proteinExistence type="predicted"/>
<dbReference type="PRINTS" id="PR00081">
    <property type="entry name" value="GDHRDH"/>
</dbReference>